<evidence type="ECO:0000313" key="1">
    <source>
        <dbReference type="EMBL" id="TGE19321.1"/>
    </source>
</evidence>
<dbReference type="EMBL" id="SRLD01000004">
    <property type="protein sequence ID" value="TGE19321.1"/>
    <property type="molecule type" value="Genomic_DNA"/>
</dbReference>
<organism evidence="1 2">
    <name type="scientific">Hymenobacter elongatus</name>
    <dbReference type="NCBI Taxonomy" id="877208"/>
    <lineage>
        <taxon>Bacteria</taxon>
        <taxon>Pseudomonadati</taxon>
        <taxon>Bacteroidota</taxon>
        <taxon>Cytophagia</taxon>
        <taxon>Cytophagales</taxon>
        <taxon>Hymenobacteraceae</taxon>
        <taxon>Hymenobacter</taxon>
    </lineage>
</organism>
<evidence type="ECO:0000313" key="2">
    <source>
        <dbReference type="Proteomes" id="UP000297739"/>
    </source>
</evidence>
<reference evidence="1 2" key="1">
    <citation type="submission" date="2019-04" db="EMBL/GenBank/DDBJ databases">
        <authorList>
            <person name="Feng G."/>
            <person name="Zhang J."/>
            <person name="Zhu H."/>
        </authorList>
    </citation>
    <scope>NUCLEOTIDE SEQUENCE [LARGE SCALE GENOMIC DNA]</scope>
    <source>
        <strain evidence="1 2">JCM 17223</strain>
    </source>
</reference>
<proteinExistence type="predicted"/>
<sequence length="165" mass="18602">MILLAQACSQPSDQLALPAAGSYIGLESMGSSRDDITPDDTTDHWYHENRLTFRGDSAFLEQVPVVVKEQEKSYSASDGGFYSFRGKISQYRDSLVAHFLLVNHDYVLIGYHMVNPADSASSLSFEEKLKRGMLVLDSGAFRESYRVMVYPDRLIMDSVAYQRKN</sequence>
<gene>
    <name evidence="1" type="ORF">E5J99_03515</name>
</gene>
<protein>
    <submittedName>
        <fullName evidence="1">Uncharacterized protein</fullName>
    </submittedName>
</protein>
<dbReference type="AlphaFoldDB" id="A0A4Z0PQE8"/>
<keyword evidence="2" id="KW-1185">Reference proteome</keyword>
<dbReference type="RefSeq" id="WP_167851961.1">
    <property type="nucleotide sequence ID" value="NZ_SRLD01000004.1"/>
</dbReference>
<name>A0A4Z0PQE8_9BACT</name>
<comment type="caution">
    <text evidence="1">The sequence shown here is derived from an EMBL/GenBank/DDBJ whole genome shotgun (WGS) entry which is preliminary data.</text>
</comment>
<accession>A0A4Z0PQE8</accession>
<dbReference type="Proteomes" id="UP000297739">
    <property type="component" value="Unassembled WGS sequence"/>
</dbReference>